<evidence type="ECO:0000313" key="3">
    <source>
        <dbReference type="EMBL" id="MDM0043455.1"/>
    </source>
</evidence>
<dbReference type="PANTHER" id="PTHR44757">
    <property type="entry name" value="DIGUANYLATE CYCLASE DGCP"/>
    <property type="match status" value="1"/>
</dbReference>
<protein>
    <submittedName>
        <fullName evidence="3">PAS domain S-box protein</fullName>
    </submittedName>
</protein>
<evidence type="ECO:0000259" key="2">
    <source>
        <dbReference type="PROSITE" id="PS50113"/>
    </source>
</evidence>
<dbReference type="CDD" id="cd00130">
    <property type="entry name" value="PAS"/>
    <property type="match status" value="1"/>
</dbReference>
<dbReference type="InterPro" id="IPR035965">
    <property type="entry name" value="PAS-like_dom_sf"/>
</dbReference>
<dbReference type="SUPFAM" id="SSF55785">
    <property type="entry name" value="PYP-like sensor domain (PAS domain)"/>
    <property type="match status" value="1"/>
</dbReference>
<dbReference type="InterPro" id="IPR000700">
    <property type="entry name" value="PAS-assoc_C"/>
</dbReference>
<name>A0ABT7N6A6_9BURK</name>
<reference evidence="3" key="1">
    <citation type="submission" date="2023-06" db="EMBL/GenBank/DDBJ databases">
        <authorList>
            <person name="Jiang Y."/>
            <person name="Liu Q."/>
        </authorList>
    </citation>
    <scope>NUCLEOTIDE SEQUENCE</scope>
    <source>
        <strain evidence="3">CGMCC 1.12089</strain>
    </source>
</reference>
<dbReference type="Pfam" id="PF00989">
    <property type="entry name" value="PAS"/>
    <property type="match status" value="1"/>
</dbReference>
<evidence type="ECO:0000259" key="1">
    <source>
        <dbReference type="PROSITE" id="PS50112"/>
    </source>
</evidence>
<feature type="domain" description="PAC" evidence="2">
    <location>
        <begin position="89"/>
        <end position="141"/>
    </location>
</feature>
<dbReference type="NCBIfam" id="TIGR00229">
    <property type="entry name" value="sensory_box"/>
    <property type="match status" value="1"/>
</dbReference>
<feature type="domain" description="PAS" evidence="1">
    <location>
        <begin position="12"/>
        <end position="65"/>
    </location>
</feature>
<dbReference type="EMBL" id="JASZYV010000001">
    <property type="protein sequence ID" value="MDM0043455.1"/>
    <property type="molecule type" value="Genomic_DNA"/>
</dbReference>
<proteinExistence type="predicted"/>
<dbReference type="InterPro" id="IPR013767">
    <property type="entry name" value="PAS_fold"/>
</dbReference>
<dbReference type="RefSeq" id="WP_286658564.1">
    <property type="nucleotide sequence ID" value="NZ_JASZYV010000001.1"/>
</dbReference>
<dbReference type="Gene3D" id="3.30.450.20">
    <property type="entry name" value="PAS domain"/>
    <property type="match status" value="1"/>
</dbReference>
<comment type="caution">
    <text evidence="3">The sequence shown here is derived from an EMBL/GenBank/DDBJ whole genome shotgun (WGS) entry which is preliminary data.</text>
</comment>
<sequence>MSEELGENKNNTAIDFEQLVRGAADAIVVCDARGDIVLWNGACERIFGFTSADAMGKSLDLIIPERQRQRHWDGYVKTMETGITRYGATLLKVPALHKDGRTLSIAFTVSLLTSDDGKVTGIVAVVRDETERFQEDRKLRARVAEAEKIINSTGDAR</sequence>
<dbReference type="PANTHER" id="PTHR44757:SF2">
    <property type="entry name" value="BIOFILM ARCHITECTURE MAINTENANCE PROTEIN MBAA"/>
    <property type="match status" value="1"/>
</dbReference>
<dbReference type="InterPro" id="IPR000014">
    <property type="entry name" value="PAS"/>
</dbReference>
<keyword evidence="4" id="KW-1185">Reference proteome</keyword>
<accession>A0ABT7N6A6</accession>
<dbReference type="PROSITE" id="PS50113">
    <property type="entry name" value="PAC"/>
    <property type="match status" value="1"/>
</dbReference>
<dbReference type="Proteomes" id="UP001174908">
    <property type="component" value="Unassembled WGS sequence"/>
</dbReference>
<organism evidence="3 4">
    <name type="scientific">Variovorax dokdonensis</name>
    <dbReference type="NCBI Taxonomy" id="344883"/>
    <lineage>
        <taxon>Bacteria</taxon>
        <taxon>Pseudomonadati</taxon>
        <taxon>Pseudomonadota</taxon>
        <taxon>Betaproteobacteria</taxon>
        <taxon>Burkholderiales</taxon>
        <taxon>Comamonadaceae</taxon>
        <taxon>Variovorax</taxon>
    </lineage>
</organism>
<dbReference type="SMART" id="SM00091">
    <property type="entry name" value="PAS"/>
    <property type="match status" value="1"/>
</dbReference>
<gene>
    <name evidence="3" type="ORF">QTH91_03090</name>
</gene>
<dbReference type="PROSITE" id="PS50112">
    <property type="entry name" value="PAS"/>
    <property type="match status" value="1"/>
</dbReference>
<dbReference type="InterPro" id="IPR052155">
    <property type="entry name" value="Biofilm_reg_signaling"/>
</dbReference>
<evidence type="ECO:0000313" key="4">
    <source>
        <dbReference type="Proteomes" id="UP001174908"/>
    </source>
</evidence>